<organism evidence="2 3">
    <name type="scientific">Arcobacter porcinus</name>
    <dbReference type="NCBI Taxonomy" id="1935204"/>
    <lineage>
        <taxon>Bacteria</taxon>
        <taxon>Pseudomonadati</taxon>
        <taxon>Campylobacterota</taxon>
        <taxon>Epsilonproteobacteria</taxon>
        <taxon>Campylobacterales</taxon>
        <taxon>Arcobacteraceae</taxon>
        <taxon>Arcobacter</taxon>
    </lineage>
</organism>
<keyword evidence="3" id="KW-1185">Reference proteome</keyword>
<dbReference type="Pfam" id="PF11391">
    <property type="entry name" value="DUF2798"/>
    <property type="match status" value="1"/>
</dbReference>
<feature type="transmembrane region" description="Helical" evidence="1">
    <location>
        <begin position="46"/>
        <end position="64"/>
    </location>
</feature>
<evidence type="ECO:0008006" key="4">
    <source>
        <dbReference type="Google" id="ProtNLM"/>
    </source>
</evidence>
<reference evidence="2 3" key="1">
    <citation type="submission" date="2015-05" db="EMBL/GenBank/DDBJ databases">
        <authorList>
            <person name="Rovetto F."/>
            <person name="Cocolin L."/>
            <person name="Illeghems K."/>
            <person name="Van Nieuwerburgh F."/>
            <person name="Houf K."/>
        </authorList>
    </citation>
    <scope>NUCLEOTIDE SEQUENCE [LARGE SCALE GENOMIC DNA]</scope>
    <source>
        <strain evidence="2 3">117434</strain>
    </source>
</reference>
<dbReference type="RefSeq" id="WP_066171478.1">
    <property type="nucleotide sequence ID" value="NZ_JANJGF010000003.1"/>
</dbReference>
<proteinExistence type="predicted"/>
<gene>
    <name evidence="2" type="ORF">AAX28_00360</name>
</gene>
<evidence type="ECO:0000256" key="1">
    <source>
        <dbReference type="SAM" id="Phobius"/>
    </source>
</evidence>
<feature type="transmembrane region" description="Helical" evidence="1">
    <location>
        <begin position="9"/>
        <end position="34"/>
    </location>
</feature>
<evidence type="ECO:0000313" key="2">
    <source>
        <dbReference type="EMBL" id="OCL92820.1"/>
    </source>
</evidence>
<accession>A0ABX2YCU3</accession>
<dbReference type="EMBL" id="LDIR01000001">
    <property type="protein sequence ID" value="OCL92820.1"/>
    <property type="molecule type" value="Genomic_DNA"/>
</dbReference>
<evidence type="ECO:0000313" key="3">
    <source>
        <dbReference type="Proteomes" id="UP000093159"/>
    </source>
</evidence>
<dbReference type="InterPro" id="IPR021529">
    <property type="entry name" value="DUF2798"/>
</dbReference>
<name>A0ABX2YCU3_9BACT</name>
<protein>
    <recommendedName>
        <fullName evidence="4">DUF2798 domain-containing membrane protein</fullName>
    </recommendedName>
</protein>
<comment type="caution">
    <text evidence="2">The sequence shown here is derived from an EMBL/GenBank/DDBJ whole genome shotgun (WGS) entry which is preliminary data.</text>
</comment>
<keyword evidence="1" id="KW-1133">Transmembrane helix</keyword>
<sequence>MINKKYDKYIFALIMGTVMSCIMSFIITFINLGFVEDFFFRWMEAFYKAAFCAIPIIALIAPRVRKIVNIIVKQD</sequence>
<dbReference type="Proteomes" id="UP000093159">
    <property type="component" value="Unassembled WGS sequence"/>
</dbReference>
<keyword evidence="1" id="KW-0812">Transmembrane</keyword>
<dbReference type="PROSITE" id="PS51257">
    <property type="entry name" value="PROKAR_LIPOPROTEIN"/>
    <property type="match status" value="1"/>
</dbReference>
<keyword evidence="1" id="KW-0472">Membrane</keyword>